<dbReference type="SUPFAM" id="SSF56112">
    <property type="entry name" value="Protein kinase-like (PK-like)"/>
    <property type="match status" value="1"/>
</dbReference>
<accession>A0A150G8N3</accession>
<dbReference type="PROSITE" id="PS50011">
    <property type="entry name" value="PROTEIN_KINASE_DOM"/>
    <property type="match status" value="1"/>
</dbReference>
<sequence>MRWSSCLFRPTRVVQSSLEVNPSACPSELHEQLELRGTACLRPRGATVLYERVDDAGQGAFTPPVLIYIKRLSLSSGLEVCVKRTLVTHFVGRAAREARLQVQLQHPHLLPALASVRGRHHYYLVLPAAAGDLWAEVEALREQGRGYSEDELRGIARQMLLGLEHLHAGQLAHRGAALQPPEGGQRPRGWRLRKFSHDGALAGSDPDRRQLHPDPGKEPRAHSHPLQSHGSPQPQPHGGAWSQHLPQWLRSAAHPAAQHPKRGGRLTFRVFVGAGAENPGGIGSSTATTSS</sequence>
<feature type="domain" description="Protein kinase" evidence="2">
    <location>
        <begin position="50"/>
        <end position="291"/>
    </location>
</feature>
<evidence type="ECO:0000256" key="1">
    <source>
        <dbReference type="SAM" id="MobiDB-lite"/>
    </source>
</evidence>
<organism evidence="3 4">
    <name type="scientific">Gonium pectorale</name>
    <name type="common">Green alga</name>
    <dbReference type="NCBI Taxonomy" id="33097"/>
    <lineage>
        <taxon>Eukaryota</taxon>
        <taxon>Viridiplantae</taxon>
        <taxon>Chlorophyta</taxon>
        <taxon>core chlorophytes</taxon>
        <taxon>Chlorophyceae</taxon>
        <taxon>CS clade</taxon>
        <taxon>Chlamydomonadales</taxon>
        <taxon>Volvocaceae</taxon>
        <taxon>Gonium</taxon>
    </lineage>
</organism>
<evidence type="ECO:0000313" key="4">
    <source>
        <dbReference type="Proteomes" id="UP000075714"/>
    </source>
</evidence>
<gene>
    <name evidence="3" type="ORF">GPECTOR_46g240</name>
</gene>
<dbReference type="Proteomes" id="UP000075714">
    <property type="component" value="Unassembled WGS sequence"/>
</dbReference>
<dbReference type="SMART" id="SM00220">
    <property type="entry name" value="S_TKc"/>
    <property type="match status" value="1"/>
</dbReference>
<dbReference type="InterPro" id="IPR000719">
    <property type="entry name" value="Prot_kinase_dom"/>
</dbReference>
<dbReference type="GO" id="GO:0004672">
    <property type="term" value="F:protein kinase activity"/>
    <property type="evidence" value="ECO:0007669"/>
    <property type="project" value="InterPro"/>
</dbReference>
<keyword evidence="4" id="KW-1185">Reference proteome</keyword>
<dbReference type="AlphaFoldDB" id="A0A150G8N3"/>
<feature type="region of interest" description="Disordered" evidence="1">
    <location>
        <begin position="198"/>
        <end position="242"/>
    </location>
</feature>
<dbReference type="Pfam" id="PF00069">
    <property type="entry name" value="Pkinase"/>
    <property type="match status" value="1"/>
</dbReference>
<comment type="caution">
    <text evidence="3">The sequence shown here is derived from an EMBL/GenBank/DDBJ whole genome shotgun (WGS) entry which is preliminary data.</text>
</comment>
<protein>
    <recommendedName>
        <fullName evidence="2">Protein kinase domain-containing protein</fullName>
    </recommendedName>
</protein>
<evidence type="ECO:0000313" key="3">
    <source>
        <dbReference type="EMBL" id="KXZ46171.1"/>
    </source>
</evidence>
<evidence type="ECO:0000259" key="2">
    <source>
        <dbReference type="PROSITE" id="PS50011"/>
    </source>
</evidence>
<dbReference type="GO" id="GO:0005524">
    <property type="term" value="F:ATP binding"/>
    <property type="evidence" value="ECO:0007669"/>
    <property type="project" value="InterPro"/>
</dbReference>
<dbReference type="Gene3D" id="1.10.510.10">
    <property type="entry name" value="Transferase(Phosphotransferase) domain 1"/>
    <property type="match status" value="1"/>
</dbReference>
<dbReference type="EMBL" id="LSYV01000047">
    <property type="protein sequence ID" value="KXZ46171.1"/>
    <property type="molecule type" value="Genomic_DNA"/>
</dbReference>
<dbReference type="OrthoDB" id="542374at2759"/>
<reference evidence="4" key="1">
    <citation type="journal article" date="2016" name="Nat. Commun.">
        <title>The Gonium pectorale genome demonstrates co-option of cell cycle regulation during the evolution of multicellularity.</title>
        <authorList>
            <person name="Hanschen E.R."/>
            <person name="Marriage T.N."/>
            <person name="Ferris P.J."/>
            <person name="Hamaji T."/>
            <person name="Toyoda A."/>
            <person name="Fujiyama A."/>
            <person name="Neme R."/>
            <person name="Noguchi H."/>
            <person name="Minakuchi Y."/>
            <person name="Suzuki M."/>
            <person name="Kawai-Toyooka H."/>
            <person name="Smith D.R."/>
            <person name="Sparks H."/>
            <person name="Anderson J."/>
            <person name="Bakaric R."/>
            <person name="Luria V."/>
            <person name="Karger A."/>
            <person name="Kirschner M.W."/>
            <person name="Durand P.M."/>
            <person name="Michod R.E."/>
            <person name="Nozaki H."/>
            <person name="Olson B.J."/>
        </authorList>
    </citation>
    <scope>NUCLEOTIDE SEQUENCE [LARGE SCALE GENOMIC DNA]</scope>
    <source>
        <strain evidence="4">NIES-2863</strain>
    </source>
</reference>
<name>A0A150G8N3_GONPE</name>
<feature type="compositionally biased region" description="Basic and acidic residues" evidence="1">
    <location>
        <begin position="205"/>
        <end position="221"/>
    </location>
</feature>
<dbReference type="InterPro" id="IPR011009">
    <property type="entry name" value="Kinase-like_dom_sf"/>
</dbReference>
<proteinExistence type="predicted"/>